<protein>
    <submittedName>
        <fullName evidence="8">HicA-like toxin of HicAB toxin-antitoxin system</fullName>
    </submittedName>
</protein>
<evidence type="ECO:0000313" key="9">
    <source>
        <dbReference type="Proteomes" id="UP000323166"/>
    </source>
</evidence>
<evidence type="ECO:0000256" key="2">
    <source>
        <dbReference type="ARBA" id="ARBA00022649"/>
    </source>
</evidence>
<keyword evidence="6" id="KW-0694">RNA-binding</keyword>
<dbReference type="InterPro" id="IPR012933">
    <property type="entry name" value="HicA_mRNA_interferase"/>
</dbReference>
<evidence type="ECO:0000256" key="4">
    <source>
        <dbReference type="ARBA" id="ARBA00022759"/>
    </source>
</evidence>
<proteinExistence type="inferred from homology"/>
<keyword evidence="9" id="KW-1185">Reference proteome</keyword>
<organism evidence="8 9">
    <name type="scientific">Desulfallas thermosapovorans DSM 6562</name>
    <dbReference type="NCBI Taxonomy" id="1121431"/>
    <lineage>
        <taxon>Bacteria</taxon>
        <taxon>Bacillati</taxon>
        <taxon>Bacillota</taxon>
        <taxon>Clostridia</taxon>
        <taxon>Eubacteriales</taxon>
        <taxon>Desulfallaceae</taxon>
        <taxon>Desulfallas</taxon>
    </lineage>
</organism>
<evidence type="ECO:0000313" key="8">
    <source>
        <dbReference type="EMBL" id="TYO93245.1"/>
    </source>
</evidence>
<dbReference type="EMBL" id="VNHM01000021">
    <property type="protein sequence ID" value="TYO93245.1"/>
    <property type="molecule type" value="Genomic_DNA"/>
</dbReference>
<dbReference type="RefSeq" id="WP_166512706.1">
    <property type="nucleotide sequence ID" value="NZ_VNHM01000021.1"/>
</dbReference>
<evidence type="ECO:0000256" key="1">
    <source>
        <dbReference type="ARBA" id="ARBA00006620"/>
    </source>
</evidence>
<dbReference type="SUPFAM" id="SSF54786">
    <property type="entry name" value="YcfA/nrd intein domain"/>
    <property type="match status" value="1"/>
</dbReference>
<evidence type="ECO:0000256" key="7">
    <source>
        <dbReference type="ARBA" id="ARBA00023016"/>
    </source>
</evidence>
<keyword evidence="3" id="KW-0540">Nuclease</keyword>
<keyword evidence="7" id="KW-0346">Stress response</keyword>
<name>A0A5S4ZNN9_9FIRM</name>
<evidence type="ECO:0000256" key="5">
    <source>
        <dbReference type="ARBA" id="ARBA00022801"/>
    </source>
</evidence>
<dbReference type="AlphaFoldDB" id="A0A5S4ZNN9"/>
<accession>A0A5S4ZNN9</accession>
<evidence type="ECO:0000256" key="3">
    <source>
        <dbReference type="ARBA" id="ARBA00022722"/>
    </source>
</evidence>
<dbReference type="GO" id="GO:0016787">
    <property type="term" value="F:hydrolase activity"/>
    <property type="evidence" value="ECO:0007669"/>
    <property type="project" value="UniProtKB-KW"/>
</dbReference>
<evidence type="ECO:0000256" key="6">
    <source>
        <dbReference type="ARBA" id="ARBA00022884"/>
    </source>
</evidence>
<dbReference type="Proteomes" id="UP000323166">
    <property type="component" value="Unassembled WGS sequence"/>
</dbReference>
<dbReference type="GO" id="GO:0004519">
    <property type="term" value="F:endonuclease activity"/>
    <property type="evidence" value="ECO:0007669"/>
    <property type="project" value="UniProtKB-KW"/>
</dbReference>
<sequence length="86" mass="9866">MRIPRDIDAKQFTVILKKYGYSVTRQTGSHIRLTSNIKKRKHHITVPAHNPLRVGTLSAVITDIAQYMGKSKQDVIVELFYNENNT</sequence>
<keyword evidence="4" id="KW-0255">Endonuclease</keyword>
<gene>
    <name evidence="8" type="ORF">LX24_02774</name>
</gene>
<keyword evidence="2" id="KW-1277">Toxin-antitoxin system</keyword>
<dbReference type="Pfam" id="PF07927">
    <property type="entry name" value="HicA_toxin"/>
    <property type="match status" value="1"/>
</dbReference>
<dbReference type="InterPro" id="IPR038570">
    <property type="entry name" value="HicA_sf"/>
</dbReference>
<comment type="similarity">
    <text evidence="1">Belongs to the HicA mRNA interferase family.</text>
</comment>
<comment type="caution">
    <text evidence="8">The sequence shown here is derived from an EMBL/GenBank/DDBJ whole genome shotgun (WGS) entry which is preliminary data.</text>
</comment>
<dbReference type="GO" id="GO:0003729">
    <property type="term" value="F:mRNA binding"/>
    <property type="evidence" value="ECO:0007669"/>
    <property type="project" value="InterPro"/>
</dbReference>
<reference evidence="8 9" key="1">
    <citation type="submission" date="2019-07" db="EMBL/GenBank/DDBJ databases">
        <title>Genomic Encyclopedia of Type Strains, Phase I: the one thousand microbial genomes (KMG-I) project.</title>
        <authorList>
            <person name="Kyrpides N."/>
        </authorList>
    </citation>
    <scope>NUCLEOTIDE SEQUENCE [LARGE SCALE GENOMIC DNA]</scope>
    <source>
        <strain evidence="8 9">DSM 6562</strain>
    </source>
</reference>
<dbReference type="Gene3D" id="3.30.920.30">
    <property type="entry name" value="Hypothetical protein"/>
    <property type="match status" value="1"/>
</dbReference>
<keyword evidence="5" id="KW-0378">Hydrolase</keyword>